<keyword evidence="4 7" id="KW-1133">Transmembrane helix</keyword>
<dbReference type="RefSeq" id="XP_056468498.1">
    <property type="nucleotide sequence ID" value="XM_056623510.1"/>
</dbReference>
<reference evidence="9" key="2">
    <citation type="journal article" date="2023" name="IMA Fungus">
        <title>Comparative genomic study of the Penicillium genus elucidates a diverse pangenome and 15 lateral gene transfer events.</title>
        <authorList>
            <person name="Petersen C."/>
            <person name="Sorensen T."/>
            <person name="Nielsen M.R."/>
            <person name="Sondergaard T.E."/>
            <person name="Sorensen J.L."/>
            <person name="Fitzpatrick D.A."/>
            <person name="Frisvad J.C."/>
            <person name="Nielsen K.L."/>
        </authorList>
    </citation>
    <scope>NUCLEOTIDE SEQUENCE</scope>
    <source>
        <strain evidence="9">IBT 30761</strain>
    </source>
</reference>
<dbReference type="GO" id="GO:0051685">
    <property type="term" value="P:maintenance of ER location"/>
    <property type="evidence" value="ECO:0007669"/>
    <property type="project" value="UniProtKB-ARBA"/>
</dbReference>
<dbReference type="GO" id="GO:0061817">
    <property type="term" value="P:endoplasmic reticulum-plasma membrane tethering"/>
    <property type="evidence" value="ECO:0007669"/>
    <property type="project" value="TreeGrafter"/>
</dbReference>
<evidence type="ECO:0000256" key="4">
    <source>
        <dbReference type="ARBA" id="ARBA00022989"/>
    </source>
</evidence>
<dbReference type="PANTHER" id="PTHR10809:SF6">
    <property type="entry name" value="AT11025P-RELATED"/>
    <property type="match status" value="1"/>
</dbReference>
<sequence length="299" mass="33253">MSVEIDPPELGFKRPFSHEVCQVLHLRNNGQQPVVFKVKTTAPKHYCVRPNSGRIEPGRSVDVQVLLQAMKDEPATDAKCKDKFLVQSVAVVPDMEHANVTSIFEKSPKSAVVERKIRVTWLPSDSVPGAPPSPEKSVCLIVVCTDGLETDILHTGRRRGEPCSDLAWWKLRNPRSWLQEKRRRTNLPRPCSRFHRKDHRRVPPPSEPTSTLSNAKAAVASALPSSEELKSQLADANAQIQRLKDRLADQGLRQRKTGGDAKAAPATMQQSHAQTESGVPVQMVAGLCLISFLIAYFFF</sequence>
<evidence type="ECO:0000256" key="2">
    <source>
        <dbReference type="ARBA" id="ARBA00008932"/>
    </source>
</evidence>
<dbReference type="GO" id="GO:0160219">
    <property type="term" value="C:cortical endoplasmic reticulum membrane"/>
    <property type="evidence" value="ECO:0007669"/>
    <property type="project" value="UniProtKB-ARBA"/>
</dbReference>
<dbReference type="GO" id="GO:0033149">
    <property type="term" value="F:FFAT motif binding"/>
    <property type="evidence" value="ECO:0007669"/>
    <property type="project" value="TreeGrafter"/>
</dbReference>
<dbReference type="GO" id="GO:1902647">
    <property type="term" value="P:negative regulation of 1-phosphatidyl-1D-myo-inositol 4,5-bisphosphate biosynthetic process"/>
    <property type="evidence" value="ECO:0007669"/>
    <property type="project" value="UniProtKB-ARBA"/>
</dbReference>
<dbReference type="PANTHER" id="PTHR10809">
    <property type="entry name" value="VESICLE-ASSOCIATED MEMBRANE PROTEIN-ASSOCIATED PROTEIN"/>
    <property type="match status" value="1"/>
</dbReference>
<dbReference type="EMBL" id="JAPQKI010000011">
    <property type="protein sequence ID" value="KAJ5081976.1"/>
    <property type="molecule type" value="Genomic_DNA"/>
</dbReference>
<organism evidence="9 10">
    <name type="scientific">Penicillium argentinense</name>
    <dbReference type="NCBI Taxonomy" id="1131581"/>
    <lineage>
        <taxon>Eukaryota</taxon>
        <taxon>Fungi</taxon>
        <taxon>Dikarya</taxon>
        <taxon>Ascomycota</taxon>
        <taxon>Pezizomycotina</taxon>
        <taxon>Eurotiomycetes</taxon>
        <taxon>Eurotiomycetidae</taxon>
        <taxon>Eurotiales</taxon>
        <taxon>Aspergillaceae</taxon>
        <taxon>Penicillium</taxon>
    </lineage>
</organism>
<dbReference type="SUPFAM" id="SSF49354">
    <property type="entry name" value="PapD-like"/>
    <property type="match status" value="1"/>
</dbReference>
<dbReference type="PROSITE" id="PS50202">
    <property type="entry name" value="MSP"/>
    <property type="match status" value="1"/>
</dbReference>
<evidence type="ECO:0000256" key="6">
    <source>
        <dbReference type="SAM" id="MobiDB-lite"/>
    </source>
</evidence>
<feature type="domain" description="MSP" evidence="8">
    <location>
        <begin position="2"/>
        <end position="122"/>
    </location>
</feature>
<evidence type="ECO:0000256" key="7">
    <source>
        <dbReference type="SAM" id="Phobius"/>
    </source>
</evidence>
<feature type="compositionally biased region" description="Basic residues" evidence="6">
    <location>
        <begin position="189"/>
        <end position="202"/>
    </location>
</feature>
<gene>
    <name evidence="9" type="ORF">N7532_011019</name>
</gene>
<keyword evidence="10" id="KW-1185">Reference proteome</keyword>
<dbReference type="FunFam" id="2.60.40.10:FF:000813">
    <property type="entry name" value="Vesicle-associated protein 1-1"/>
    <property type="match status" value="1"/>
</dbReference>
<accession>A0A9W9JUI7</accession>
<dbReference type="AlphaFoldDB" id="A0A9W9JUI7"/>
<dbReference type="Gene3D" id="2.60.40.10">
    <property type="entry name" value="Immunoglobulins"/>
    <property type="match status" value="1"/>
</dbReference>
<comment type="subcellular location">
    <subcellularLocation>
        <location evidence="1">Endoplasmic reticulum membrane</location>
        <topology evidence="1">Single-pass type IV membrane protein</topology>
    </subcellularLocation>
</comment>
<keyword evidence="5 7" id="KW-0472">Membrane</keyword>
<feature type="region of interest" description="Disordered" evidence="6">
    <location>
        <begin position="246"/>
        <end position="274"/>
    </location>
</feature>
<proteinExistence type="inferred from homology"/>
<dbReference type="InterPro" id="IPR013783">
    <property type="entry name" value="Ig-like_fold"/>
</dbReference>
<dbReference type="GO" id="GO:0001786">
    <property type="term" value="F:phosphatidylserine binding"/>
    <property type="evidence" value="ECO:0007669"/>
    <property type="project" value="UniProtKB-ARBA"/>
</dbReference>
<feature type="region of interest" description="Disordered" evidence="6">
    <location>
        <begin position="189"/>
        <end position="214"/>
    </location>
</feature>
<comment type="similarity">
    <text evidence="2">Belongs to the VAMP-associated protein (VAP) (TC 9.B.17) family.</text>
</comment>
<dbReference type="GO" id="GO:0090158">
    <property type="term" value="P:endoplasmic reticulum membrane organization"/>
    <property type="evidence" value="ECO:0007669"/>
    <property type="project" value="TreeGrafter"/>
</dbReference>
<feature type="transmembrane region" description="Helical" evidence="7">
    <location>
        <begin position="279"/>
        <end position="298"/>
    </location>
</feature>
<dbReference type="OrthoDB" id="264603at2759"/>
<dbReference type="GeneID" id="81362489"/>
<evidence type="ECO:0000259" key="8">
    <source>
        <dbReference type="PROSITE" id="PS50202"/>
    </source>
</evidence>
<evidence type="ECO:0000256" key="3">
    <source>
        <dbReference type="ARBA" id="ARBA00022692"/>
    </source>
</evidence>
<dbReference type="Proteomes" id="UP001149074">
    <property type="component" value="Unassembled WGS sequence"/>
</dbReference>
<keyword evidence="3 7" id="KW-0812">Transmembrane</keyword>
<dbReference type="GO" id="GO:0035091">
    <property type="term" value="F:phosphatidylinositol binding"/>
    <property type="evidence" value="ECO:0007669"/>
    <property type="project" value="UniProtKB-ARBA"/>
</dbReference>
<dbReference type="PIRSF" id="PIRSF019693">
    <property type="entry name" value="VAMP-associated"/>
    <property type="match status" value="1"/>
</dbReference>
<dbReference type="Pfam" id="PF00635">
    <property type="entry name" value="Motile_Sperm"/>
    <property type="match status" value="1"/>
</dbReference>
<name>A0A9W9JUI7_9EURO</name>
<dbReference type="GO" id="GO:0061709">
    <property type="term" value="P:reticulophagy"/>
    <property type="evidence" value="ECO:0007669"/>
    <property type="project" value="UniProtKB-ARBA"/>
</dbReference>
<dbReference type="InterPro" id="IPR016763">
    <property type="entry name" value="VAP"/>
</dbReference>
<dbReference type="GO" id="GO:0007009">
    <property type="term" value="P:plasma membrane organization"/>
    <property type="evidence" value="ECO:0007669"/>
    <property type="project" value="UniProtKB-ARBA"/>
</dbReference>
<dbReference type="GO" id="GO:0005886">
    <property type="term" value="C:plasma membrane"/>
    <property type="evidence" value="ECO:0007669"/>
    <property type="project" value="TreeGrafter"/>
</dbReference>
<reference evidence="9" key="1">
    <citation type="submission" date="2022-11" db="EMBL/GenBank/DDBJ databases">
        <authorList>
            <person name="Petersen C."/>
        </authorList>
    </citation>
    <scope>NUCLEOTIDE SEQUENCE</scope>
    <source>
        <strain evidence="9">IBT 30761</strain>
    </source>
</reference>
<evidence type="ECO:0000256" key="5">
    <source>
        <dbReference type="ARBA" id="ARBA00023136"/>
    </source>
</evidence>
<comment type="caution">
    <text evidence="9">The sequence shown here is derived from an EMBL/GenBank/DDBJ whole genome shotgun (WGS) entry which is preliminary data.</text>
</comment>
<dbReference type="InterPro" id="IPR000535">
    <property type="entry name" value="MSP_dom"/>
</dbReference>
<dbReference type="GO" id="GO:0160214">
    <property type="term" value="F:endoplasmic reticulum-plasma membrane adaptor activity"/>
    <property type="evidence" value="ECO:0007669"/>
    <property type="project" value="UniProtKB-ARBA"/>
</dbReference>
<evidence type="ECO:0000313" key="10">
    <source>
        <dbReference type="Proteomes" id="UP001149074"/>
    </source>
</evidence>
<dbReference type="InterPro" id="IPR008962">
    <property type="entry name" value="PapD-like_sf"/>
</dbReference>
<evidence type="ECO:0000256" key="1">
    <source>
        <dbReference type="ARBA" id="ARBA00004163"/>
    </source>
</evidence>
<dbReference type="GO" id="GO:0140506">
    <property type="term" value="F:endoplasmic reticulum-autophagosome adaptor activity"/>
    <property type="evidence" value="ECO:0007669"/>
    <property type="project" value="UniProtKB-ARBA"/>
</dbReference>
<protein>
    <submittedName>
        <fullName evidence="9">Vesicle-associated membrane protein-associated protein A</fullName>
    </submittedName>
</protein>
<evidence type="ECO:0000313" key="9">
    <source>
        <dbReference type="EMBL" id="KAJ5081976.1"/>
    </source>
</evidence>